<reference evidence="9" key="1">
    <citation type="journal article" date="2019" name="Int. J. Syst. Evol. Microbiol.">
        <title>The Global Catalogue of Microorganisms (GCM) 10K type strain sequencing project: providing services to taxonomists for standard genome sequencing and annotation.</title>
        <authorList>
            <consortium name="The Broad Institute Genomics Platform"/>
            <consortium name="The Broad Institute Genome Sequencing Center for Infectious Disease"/>
            <person name="Wu L."/>
            <person name="Ma J."/>
        </authorList>
    </citation>
    <scope>NUCLEOTIDE SEQUENCE [LARGE SCALE GENOMIC DNA]</scope>
    <source>
        <strain evidence="9">IBRC-M 10813</strain>
    </source>
</reference>
<evidence type="ECO:0000256" key="3">
    <source>
        <dbReference type="ARBA" id="ARBA00022989"/>
    </source>
</evidence>
<dbReference type="Pfam" id="PF00361">
    <property type="entry name" value="Proton_antipo_M"/>
    <property type="match status" value="1"/>
</dbReference>
<keyword evidence="5" id="KW-0874">Quinone</keyword>
<evidence type="ECO:0000313" key="8">
    <source>
        <dbReference type="EMBL" id="MFC4077377.1"/>
    </source>
</evidence>
<evidence type="ECO:0000256" key="1">
    <source>
        <dbReference type="ARBA" id="ARBA00004651"/>
    </source>
</evidence>
<feature type="transmembrane region" description="Helical" evidence="5">
    <location>
        <begin position="424"/>
        <end position="445"/>
    </location>
</feature>
<evidence type="ECO:0000256" key="6">
    <source>
        <dbReference type="RuleBase" id="RU000320"/>
    </source>
</evidence>
<dbReference type="NCBIfam" id="TIGR01770">
    <property type="entry name" value="NDH_I_N"/>
    <property type="match status" value="1"/>
</dbReference>
<gene>
    <name evidence="5" type="primary">nuoN</name>
    <name evidence="8" type="ORF">ACFOUO_11255</name>
</gene>
<keyword evidence="5" id="KW-1003">Cell membrane</keyword>
<feature type="transmembrane region" description="Helical" evidence="5">
    <location>
        <begin position="78"/>
        <end position="98"/>
    </location>
</feature>
<organism evidence="8 9">
    <name type="scientific">Salinithrix halophila</name>
    <dbReference type="NCBI Taxonomy" id="1485204"/>
    <lineage>
        <taxon>Bacteria</taxon>
        <taxon>Bacillati</taxon>
        <taxon>Bacillota</taxon>
        <taxon>Bacilli</taxon>
        <taxon>Bacillales</taxon>
        <taxon>Thermoactinomycetaceae</taxon>
        <taxon>Salinithrix</taxon>
    </lineage>
</organism>
<keyword evidence="3 5" id="KW-1133">Transmembrane helix</keyword>
<evidence type="ECO:0000256" key="2">
    <source>
        <dbReference type="ARBA" id="ARBA00022692"/>
    </source>
</evidence>
<keyword evidence="5" id="KW-0520">NAD</keyword>
<feature type="transmembrane region" description="Helical" evidence="5">
    <location>
        <begin position="381"/>
        <end position="404"/>
    </location>
</feature>
<name>A0ABV8JHI7_9BACL</name>
<keyword evidence="9" id="KW-1185">Reference proteome</keyword>
<feature type="transmembrane region" description="Helical" evidence="5">
    <location>
        <begin position="466"/>
        <end position="487"/>
    </location>
</feature>
<keyword evidence="5" id="KW-0813">Transport</keyword>
<comment type="subcellular location">
    <subcellularLocation>
        <location evidence="1 5">Cell membrane</location>
        <topology evidence="1 5">Multi-pass membrane protein</topology>
    </subcellularLocation>
    <subcellularLocation>
        <location evidence="6">Membrane</location>
        <topology evidence="6">Multi-pass membrane protein</topology>
    </subcellularLocation>
</comment>
<dbReference type="EC" id="7.1.1.-" evidence="5"/>
<comment type="subunit">
    <text evidence="5">NDH-1 is composed of 14 different subunits. Subunits NuoA, H, J, K, L, M, N constitute the membrane sector of the complex.</text>
</comment>
<dbReference type="EMBL" id="JBHSAP010000015">
    <property type="protein sequence ID" value="MFC4077377.1"/>
    <property type="molecule type" value="Genomic_DNA"/>
</dbReference>
<dbReference type="PANTHER" id="PTHR22773">
    <property type="entry name" value="NADH DEHYDROGENASE"/>
    <property type="match status" value="1"/>
</dbReference>
<comment type="caution">
    <text evidence="8">The sequence shown here is derived from an EMBL/GenBank/DDBJ whole genome shotgun (WGS) entry which is preliminary data.</text>
</comment>
<comment type="similarity">
    <text evidence="5">Belongs to the complex I subunit 2 family.</text>
</comment>
<feature type="domain" description="NADH:quinone oxidoreductase/Mrp antiporter transmembrane" evidence="7">
    <location>
        <begin position="129"/>
        <end position="416"/>
    </location>
</feature>
<evidence type="ECO:0000259" key="7">
    <source>
        <dbReference type="Pfam" id="PF00361"/>
    </source>
</evidence>
<feature type="transmembrane region" description="Helical" evidence="5">
    <location>
        <begin position="132"/>
        <end position="152"/>
    </location>
</feature>
<comment type="function">
    <text evidence="5">NDH-1 shuttles electrons from NADH, via FMN and iron-sulfur (Fe-S) centers, to quinones in the respiratory chain. The immediate electron acceptor for the enzyme in this species is believed to be a menaquinone. Couples the redox reaction to proton translocation (for every two electrons transferred, four hydrogen ions are translocated across the cytoplasmic membrane), and thus conserves the redox energy in a proton gradient.</text>
</comment>
<evidence type="ECO:0000256" key="4">
    <source>
        <dbReference type="ARBA" id="ARBA00023136"/>
    </source>
</evidence>
<feature type="transmembrane region" description="Helical" evidence="5">
    <location>
        <begin position="12"/>
        <end position="33"/>
    </location>
</feature>
<feature type="transmembrane region" description="Helical" evidence="5">
    <location>
        <begin position="208"/>
        <end position="228"/>
    </location>
</feature>
<feature type="transmembrane region" description="Helical" evidence="5">
    <location>
        <begin position="312"/>
        <end position="333"/>
    </location>
</feature>
<evidence type="ECO:0000313" key="9">
    <source>
        <dbReference type="Proteomes" id="UP001595843"/>
    </source>
</evidence>
<proteinExistence type="inferred from homology"/>
<feature type="transmembrane region" description="Helical" evidence="5">
    <location>
        <begin position="339"/>
        <end position="360"/>
    </location>
</feature>
<evidence type="ECO:0000256" key="5">
    <source>
        <dbReference type="HAMAP-Rule" id="MF_00445"/>
    </source>
</evidence>
<dbReference type="RefSeq" id="WP_380705195.1">
    <property type="nucleotide sequence ID" value="NZ_JBHSAP010000015.1"/>
</dbReference>
<dbReference type="Proteomes" id="UP001595843">
    <property type="component" value="Unassembled WGS sequence"/>
</dbReference>
<dbReference type="InterPro" id="IPR010096">
    <property type="entry name" value="NADH-Q_OxRdtase_suN/2"/>
</dbReference>
<comment type="catalytic activity">
    <reaction evidence="5">
        <text>a quinone + NADH + 5 H(+)(in) = a quinol + NAD(+) + 4 H(+)(out)</text>
        <dbReference type="Rhea" id="RHEA:57888"/>
        <dbReference type="ChEBI" id="CHEBI:15378"/>
        <dbReference type="ChEBI" id="CHEBI:24646"/>
        <dbReference type="ChEBI" id="CHEBI:57540"/>
        <dbReference type="ChEBI" id="CHEBI:57945"/>
        <dbReference type="ChEBI" id="CHEBI:132124"/>
    </reaction>
</comment>
<feature type="transmembrane region" description="Helical" evidence="5">
    <location>
        <begin position="286"/>
        <end position="305"/>
    </location>
</feature>
<keyword evidence="2 5" id="KW-0812">Transmembrane</keyword>
<feature type="transmembrane region" description="Helical" evidence="5">
    <location>
        <begin position="249"/>
        <end position="274"/>
    </location>
</feature>
<accession>A0ABV8JHI7</accession>
<dbReference type="HAMAP" id="MF_00445">
    <property type="entry name" value="NDH1_NuoN_1"/>
    <property type="match status" value="1"/>
</dbReference>
<feature type="transmembrane region" description="Helical" evidence="5">
    <location>
        <begin position="40"/>
        <end position="58"/>
    </location>
</feature>
<sequence>MEKFLLDYDWTVLAPELTIAGAAALLSIIDLVLKPNRGRHILAWMALAAVAAAGYFTAIRLGAPPYEILADTYRVDDFARAFKLILLTGTGLVFLISFREFREEKGFAQGEYYYLLLTALLGGMVMTSSADLITLFVGLELLSISSYILAGIRRRHGESSEAAWKYVVMGGVSSAFILYGMSFLYGLAGSTNLFTLRERLAEAYNNGYESFILLSFFCMLLGFGFKVASAPFHMWAPDVYQGSPTPVAAFLAVVSKSAAFAFILRIFLIAFLFLYQVGPGKETVGWGLWIVASLSMVIGNSVALKQLRTKRLLAYSSVAHGGYLLVPLAALGPTLFESTLYYLLAYLFMTLGAFTVVMVVERESGKGDLSAFAGLSRRSPFAAAGMALFLVSLAGIPVTAGFFGKFYILINTVTSGSADNPGPYWLAAIMLGTTVVSYFYYFGIIRMMYFRPPQMEGKLRVSVGPAWVIGIAVLGTLALGFMPQWVLDFLGTLDWVSAISPLKQGPVGQ</sequence>
<feature type="transmembrane region" description="Helical" evidence="5">
    <location>
        <begin position="110"/>
        <end position="126"/>
    </location>
</feature>
<protein>
    <recommendedName>
        <fullName evidence="5">NADH-quinone oxidoreductase subunit N</fullName>
        <ecNumber evidence="5">7.1.1.-</ecNumber>
    </recommendedName>
    <alternativeName>
        <fullName evidence="5">NADH dehydrogenase I subunit N</fullName>
    </alternativeName>
    <alternativeName>
        <fullName evidence="5">NDH-1 subunit N</fullName>
    </alternativeName>
</protein>
<keyword evidence="4 5" id="KW-0472">Membrane</keyword>
<feature type="transmembrane region" description="Helical" evidence="5">
    <location>
        <begin position="164"/>
        <end position="188"/>
    </location>
</feature>
<keyword evidence="5" id="KW-1278">Translocase</keyword>
<dbReference type="InterPro" id="IPR001750">
    <property type="entry name" value="ND/Mrp_TM"/>
</dbReference>